<dbReference type="KEGG" id="crq:GCK72_008300"/>
<accession>A0A6A5GZV0</accession>
<dbReference type="RefSeq" id="XP_053586334.1">
    <property type="nucleotide sequence ID" value="XM_053726757.1"/>
</dbReference>
<name>A0A6A5GZV0_CAERE</name>
<organism evidence="1 2">
    <name type="scientific">Caenorhabditis remanei</name>
    <name type="common">Caenorhabditis vulgaris</name>
    <dbReference type="NCBI Taxonomy" id="31234"/>
    <lineage>
        <taxon>Eukaryota</taxon>
        <taxon>Metazoa</taxon>
        <taxon>Ecdysozoa</taxon>
        <taxon>Nematoda</taxon>
        <taxon>Chromadorea</taxon>
        <taxon>Rhabditida</taxon>
        <taxon>Rhabditina</taxon>
        <taxon>Rhabditomorpha</taxon>
        <taxon>Rhabditoidea</taxon>
        <taxon>Rhabditidae</taxon>
        <taxon>Peloderinae</taxon>
        <taxon>Caenorhabditis</taxon>
    </lineage>
</organism>
<gene>
    <name evidence="1" type="ORF">GCK72_008300</name>
</gene>
<dbReference type="Proteomes" id="UP000483820">
    <property type="component" value="Chromosome III"/>
</dbReference>
<comment type="caution">
    <text evidence="1">The sequence shown here is derived from an EMBL/GenBank/DDBJ whole genome shotgun (WGS) entry which is preliminary data.</text>
</comment>
<dbReference type="GeneID" id="78774619"/>
<evidence type="ECO:0000313" key="1">
    <source>
        <dbReference type="EMBL" id="KAF1760054.1"/>
    </source>
</evidence>
<dbReference type="CTD" id="78774619"/>
<protein>
    <submittedName>
        <fullName evidence="1">Uncharacterized protein</fullName>
    </submittedName>
</protein>
<dbReference type="EMBL" id="WUAV01000003">
    <property type="protein sequence ID" value="KAF1760054.1"/>
    <property type="molecule type" value="Genomic_DNA"/>
</dbReference>
<sequence length="69" mass="7828">MSTIFTTILLLLTIFFSFSYAQFFFPFAMGRAYQRPVSATGYQYSNGYGVKDSEGFFALCRGWTCTSNT</sequence>
<dbReference type="AlphaFoldDB" id="A0A6A5GZV0"/>
<evidence type="ECO:0000313" key="2">
    <source>
        <dbReference type="Proteomes" id="UP000483820"/>
    </source>
</evidence>
<reference evidence="1 2" key="1">
    <citation type="submission" date="2019-12" db="EMBL/GenBank/DDBJ databases">
        <title>Chromosome-level assembly of the Caenorhabditis remanei genome.</title>
        <authorList>
            <person name="Teterina A.A."/>
            <person name="Willis J.H."/>
            <person name="Phillips P.C."/>
        </authorList>
    </citation>
    <scope>NUCLEOTIDE SEQUENCE [LARGE SCALE GENOMIC DNA]</scope>
    <source>
        <strain evidence="1 2">PX506</strain>
        <tissue evidence="1">Whole organism</tissue>
    </source>
</reference>
<proteinExistence type="predicted"/>